<dbReference type="SMART" id="SM00331">
    <property type="entry name" value="PP2C_SIG"/>
    <property type="match status" value="1"/>
</dbReference>
<dbReference type="RefSeq" id="WP_246802927.1">
    <property type="nucleotide sequence ID" value="NZ_BJVQ01000006.1"/>
</dbReference>
<dbReference type="SUPFAM" id="SSF81606">
    <property type="entry name" value="PP2C-like"/>
    <property type="match status" value="1"/>
</dbReference>
<gene>
    <name evidence="4" type="ORF">CHO01_07640</name>
    <name evidence="5" type="ORF">HNR08_001151</name>
</gene>
<accession>A0A511FCV8</accession>
<evidence type="ECO:0000313" key="5">
    <source>
        <dbReference type="EMBL" id="MBB5472415.1"/>
    </source>
</evidence>
<dbReference type="EMBL" id="BJVQ01000006">
    <property type="protein sequence ID" value="GEL45648.1"/>
    <property type="molecule type" value="Genomic_DNA"/>
</dbReference>
<dbReference type="Proteomes" id="UP000321723">
    <property type="component" value="Unassembled WGS sequence"/>
</dbReference>
<dbReference type="SUPFAM" id="SSF55781">
    <property type="entry name" value="GAF domain-like"/>
    <property type="match status" value="1"/>
</dbReference>
<dbReference type="EMBL" id="JACHDN010000001">
    <property type="protein sequence ID" value="MBB5472415.1"/>
    <property type="molecule type" value="Genomic_DNA"/>
</dbReference>
<comment type="caution">
    <text evidence="4">The sequence shown here is derived from an EMBL/GenBank/DDBJ whole genome shotgun (WGS) entry which is preliminary data.</text>
</comment>
<dbReference type="Pfam" id="PF07228">
    <property type="entry name" value="SpoIIE"/>
    <property type="match status" value="1"/>
</dbReference>
<reference evidence="5 7" key="2">
    <citation type="submission" date="2020-08" db="EMBL/GenBank/DDBJ databases">
        <title>Sequencing the genomes of 1000 actinobacteria strains.</title>
        <authorList>
            <person name="Klenk H.-P."/>
        </authorList>
    </citation>
    <scope>NUCLEOTIDE SEQUENCE [LARGE SCALE GENOMIC DNA]</scope>
    <source>
        <strain evidence="5 7">DSM 9581</strain>
    </source>
</reference>
<dbReference type="InterPro" id="IPR052016">
    <property type="entry name" value="Bact_Sigma-Reg"/>
</dbReference>
<evidence type="ECO:0000313" key="7">
    <source>
        <dbReference type="Proteomes" id="UP000564629"/>
    </source>
</evidence>
<keyword evidence="1" id="KW-0378">Hydrolase</keyword>
<name>A0A511FCV8_9CELL</name>
<dbReference type="Proteomes" id="UP000564629">
    <property type="component" value="Unassembled WGS sequence"/>
</dbReference>
<proteinExistence type="predicted"/>
<dbReference type="Gene3D" id="3.60.40.10">
    <property type="entry name" value="PPM-type phosphatase domain"/>
    <property type="match status" value="1"/>
</dbReference>
<dbReference type="InterPro" id="IPR029016">
    <property type="entry name" value="GAF-like_dom_sf"/>
</dbReference>
<evidence type="ECO:0000259" key="3">
    <source>
        <dbReference type="SMART" id="SM00331"/>
    </source>
</evidence>
<evidence type="ECO:0000313" key="6">
    <source>
        <dbReference type="Proteomes" id="UP000321723"/>
    </source>
</evidence>
<dbReference type="InterPro" id="IPR003018">
    <property type="entry name" value="GAF"/>
</dbReference>
<evidence type="ECO:0000256" key="1">
    <source>
        <dbReference type="ARBA" id="ARBA00022801"/>
    </source>
</evidence>
<evidence type="ECO:0000256" key="2">
    <source>
        <dbReference type="SAM" id="MobiDB-lite"/>
    </source>
</evidence>
<dbReference type="AlphaFoldDB" id="A0A511FCV8"/>
<organism evidence="4 6">
    <name type="scientific">Cellulomonas hominis</name>
    <dbReference type="NCBI Taxonomy" id="156981"/>
    <lineage>
        <taxon>Bacteria</taxon>
        <taxon>Bacillati</taxon>
        <taxon>Actinomycetota</taxon>
        <taxon>Actinomycetes</taxon>
        <taxon>Micrococcales</taxon>
        <taxon>Cellulomonadaceae</taxon>
        <taxon>Cellulomonas</taxon>
    </lineage>
</organism>
<feature type="domain" description="PPM-type phosphatase" evidence="3">
    <location>
        <begin position="168"/>
        <end position="376"/>
    </location>
</feature>
<dbReference type="Gene3D" id="3.30.450.40">
    <property type="match status" value="1"/>
</dbReference>
<dbReference type="GO" id="GO:0016791">
    <property type="term" value="F:phosphatase activity"/>
    <property type="evidence" value="ECO:0007669"/>
    <property type="project" value="TreeGrafter"/>
</dbReference>
<dbReference type="PANTHER" id="PTHR43156">
    <property type="entry name" value="STAGE II SPORULATION PROTEIN E-RELATED"/>
    <property type="match status" value="1"/>
</dbReference>
<sequence>MSAPLTAGSPLPAPRDGDAPAVPTPPDDTHGLGRRLDALERLGAVAADPEPRFDRVVRLARQLFDVPAATVSLIGAGDVHGGATSVLEDRGPEARLRFYAEHPLVGQDGRVLGTLCIADTRPRRFTADQGALLRDLAAWVAKELSVDAELDRAQQVQMGLLPRETPVVPGYQLAGSVLPSRTVGGDFYDWYGAGDGLVLTLADVMGKGPAAAILAAAVRAVLRGSAQGEGVDRAMLHAGAVLHADLSDSGLFATAFHARLDPATGGVTYADAGHGLTLVVRADGGWERLDALGLPLGVTDEATRALGETHLGPGDLLVTFSDGVLDLFDGSLRCVPLIAGELLDCPSAEEAVQRILRLAAVADPRPDDITVVALRRTP</sequence>
<dbReference type="InterPro" id="IPR001932">
    <property type="entry name" value="PPM-type_phosphatase-like_dom"/>
</dbReference>
<dbReference type="Pfam" id="PF01590">
    <property type="entry name" value="GAF"/>
    <property type="match status" value="1"/>
</dbReference>
<evidence type="ECO:0000313" key="4">
    <source>
        <dbReference type="EMBL" id="GEL45648.1"/>
    </source>
</evidence>
<dbReference type="PANTHER" id="PTHR43156:SF2">
    <property type="entry name" value="STAGE II SPORULATION PROTEIN E"/>
    <property type="match status" value="1"/>
</dbReference>
<feature type="region of interest" description="Disordered" evidence="2">
    <location>
        <begin position="1"/>
        <end position="33"/>
    </location>
</feature>
<reference evidence="4 6" key="1">
    <citation type="submission" date="2019-07" db="EMBL/GenBank/DDBJ databases">
        <title>Whole genome shotgun sequence of Cellulomonas hominis NBRC 16055.</title>
        <authorList>
            <person name="Hosoyama A."/>
            <person name="Uohara A."/>
            <person name="Ohji S."/>
            <person name="Ichikawa N."/>
        </authorList>
    </citation>
    <scope>NUCLEOTIDE SEQUENCE [LARGE SCALE GENOMIC DNA]</scope>
    <source>
        <strain evidence="4 6">NBRC 16055</strain>
    </source>
</reference>
<keyword evidence="6" id="KW-1185">Reference proteome</keyword>
<dbReference type="InterPro" id="IPR036457">
    <property type="entry name" value="PPM-type-like_dom_sf"/>
</dbReference>
<protein>
    <recommendedName>
        <fullName evidence="3">PPM-type phosphatase domain-containing protein</fullName>
    </recommendedName>
</protein>